<dbReference type="PANTHER" id="PTHR33372">
    <property type="match status" value="1"/>
</dbReference>
<feature type="transmembrane region" description="Helical" evidence="1">
    <location>
        <begin position="212"/>
        <end position="228"/>
    </location>
</feature>
<keyword evidence="1" id="KW-1133">Transmembrane helix</keyword>
<dbReference type="EMBL" id="JNAX01000015">
    <property type="protein sequence ID" value="KGG19502.1"/>
    <property type="molecule type" value="Genomic_DNA"/>
</dbReference>
<dbReference type="RefSeq" id="WP_011823435.1">
    <property type="nucleotide sequence ID" value="NZ_CP138967.1"/>
</dbReference>
<dbReference type="Proteomes" id="UP000030392">
    <property type="component" value="Unassembled WGS sequence"/>
</dbReference>
<organism evidence="2 3">
    <name type="scientific">Prochlorococcus marinus str. PAC1</name>
    <dbReference type="NCBI Taxonomy" id="59924"/>
    <lineage>
        <taxon>Bacteria</taxon>
        <taxon>Bacillati</taxon>
        <taxon>Cyanobacteriota</taxon>
        <taxon>Cyanophyceae</taxon>
        <taxon>Synechococcales</taxon>
        <taxon>Prochlorococcaceae</taxon>
        <taxon>Prochlorococcus</taxon>
    </lineage>
</organism>
<name>A0A0A2C1Y3_PROMR</name>
<evidence type="ECO:0000256" key="1">
    <source>
        <dbReference type="SAM" id="Phobius"/>
    </source>
</evidence>
<comment type="caution">
    <text evidence="2">The sequence shown here is derived from an EMBL/GenBank/DDBJ whole genome shotgun (WGS) entry which is preliminary data.</text>
</comment>
<feature type="transmembrane region" description="Helical" evidence="1">
    <location>
        <begin position="175"/>
        <end position="200"/>
    </location>
</feature>
<evidence type="ECO:0000313" key="3">
    <source>
        <dbReference type="Proteomes" id="UP000030392"/>
    </source>
</evidence>
<proteinExistence type="predicted"/>
<gene>
    <name evidence="2" type="ORF">EV03_1886</name>
</gene>
<dbReference type="Pfam" id="PF11833">
    <property type="entry name" value="CPP1-like"/>
    <property type="match status" value="1"/>
</dbReference>
<protein>
    <submittedName>
        <fullName evidence="2">Cyanobacteria-specific chaperone containing DNAJ domain fused to a membrane domain</fullName>
    </submittedName>
</protein>
<keyword evidence="1" id="KW-0472">Membrane</keyword>
<dbReference type="PANTHER" id="PTHR33372:SF2">
    <property type="entry name" value="PROTEIN CHAPERONE-LIKE PROTEIN OF POR1, CHLOROPLASTIC"/>
    <property type="match status" value="1"/>
</dbReference>
<sequence>MDPGSNSQSNSNSQDPYLILGINEGASFDAIQEARDKKLKEVGDDQITKAKIEAAYDSLLMVSLKSRQLGNASNEAINASKKENEAKKVGDIGPGSLLTRLKNLNLPKYEASTSNFLPSLELPSGQELNIRISLGILAFLLVLIVPSESVELILSFSTIGLFISQSRRGRPFFSSVIWCILLLSIGLLSGALLMGGAQSFIDNAGSLSSDKFEAIPAVFLLWLGVVFLD</sequence>
<reference evidence="3" key="1">
    <citation type="journal article" date="2014" name="Sci. Data">
        <title>Genomes of diverse isolates of the marine cyanobacterium Prochlorococcus.</title>
        <authorList>
            <person name="Biller S."/>
            <person name="Berube P."/>
            <person name="Thompson J."/>
            <person name="Kelly L."/>
            <person name="Roggensack S."/>
            <person name="Awad L."/>
            <person name="Roache-Johnson K."/>
            <person name="Ding H."/>
            <person name="Giovannoni S.J."/>
            <person name="Moore L.R."/>
            <person name="Chisholm S.W."/>
        </authorList>
    </citation>
    <scope>NUCLEOTIDE SEQUENCE [LARGE SCALE GENOMIC DNA]</scope>
    <source>
        <strain evidence="3">PAC1</strain>
    </source>
</reference>
<keyword evidence="1" id="KW-0812">Transmembrane</keyword>
<feature type="transmembrane region" description="Helical" evidence="1">
    <location>
        <begin position="136"/>
        <end position="163"/>
    </location>
</feature>
<dbReference type="AlphaFoldDB" id="A0A0A2C1Y3"/>
<accession>A0A0A2C1Y3</accession>
<dbReference type="InterPro" id="IPR021788">
    <property type="entry name" value="CPP1-like"/>
</dbReference>
<evidence type="ECO:0000313" key="2">
    <source>
        <dbReference type="EMBL" id="KGG19502.1"/>
    </source>
</evidence>